<sequence>MAGGLGFVRRYDRSVWPAVVVESPWAKIRDTEMLWLRIMRGEAR</sequence>
<dbReference type="AlphaFoldDB" id="A0A1G9SHS7"/>
<protein>
    <submittedName>
        <fullName evidence="1">Uncharacterized protein</fullName>
    </submittedName>
</protein>
<proteinExistence type="predicted"/>
<keyword evidence="2" id="KW-1185">Reference proteome</keyword>
<name>A0A1G9SHS7_9ACTN</name>
<dbReference type="Proteomes" id="UP000198683">
    <property type="component" value="Unassembled WGS sequence"/>
</dbReference>
<evidence type="ECO:0000313" key="1">
    <source>
        <dbReference type="EMBL" id="SDM34961.1"/>
    </source>
</evidence>
<evidence type="ECO:0000313" key="2">
    <source>
        <dbReference type="Proteomes" id="UP000198683"/>
    </source>
</evidence>
<organism evidence="1 2">
    <name type="scientific">Nonomuraea maritima</name>
    <dbReference type="NCBI Taxonomy" id="683260"/>
    <lineage>
        <taxon>Bacteria</taxon>
        <taxon>Bacillati</taxon>
        <taxon>Actinomycetota</taxon>
        <taxon>Actinomycetes</taxon>
        <taxon>Streptosporangiales</taxon>
        <taxon>Streptosporangiaceae</taxon>
        <taxon>Nonomuraea</taxon>
    </lineage>
</organism>
<reference evidence="1 2" key="1">
    <citation type="submission" date="2016-10" db="EMBL/GenBank/DDBJ databases">
        <authorList>
            <person name="de Groot N.N."/>
        </authorList>
    </citation>
    <scope>NUCLEOTIDE SEQUENCE [LARGE SCALE GENOMIC DNA]</scope>
    <source>
        <strain evidence="1 2">CGMCC 4.5681</strain>
    </source>
</reference>
<accession>A0A1G9SHS7</accession>
<dbReference type="EMBL" id="FNFB01000058">
    <property type="protein sequence ID" value="SDM34961.1"/>
    <property type="molecule type" value="Genomic_DNA"/>
</dbReference>
<gene>
    <name evidence="1" type="ORF">SAMN05421874_1587</name>
</gene>